<evidence type="ECO:0000313" key="6">
    <source>
        <dbReference type="EMBL" id="WWD17138.1"/>
    </source>
</evidence>
<dbReference type="GO" id="GO:0005634">
    <property type="term" value="C:nucleus"/>
    <property type="evidence" value="ECO:0007669"/>
    <property type="project" value="TreeGrafter"/>
</dbReference>
<dbReference type="GO" id="GO:0008094">
    <property type="term" value="F:ATP-dependent activity, acting on DNA"/>
    <property type="evidence" value="ECO:0007669"/>
    <property type="project" value="TreeGrafter"/>
</dbReference>
<dbReference type="GeneID" id="90829910"/>
<dbReference type="RefSeq" id="XP_065823071.1">
    <property type="nucleotide sequence ID" value="XM_065966999.1"/>
</dbReference>
<evidence type="ECO:0000259" key="5">
    <source>
        <dbReference type="PROSITE" id="PS51194"/>
    </source>
</evidence>
<feature type="domain" description="Helicase C-terminal" evidence="5">
    <location>
        <begin position="33"/>
        <end position="164"/>
    </location>
</feature>
<keyword evidence="4" id="KW-0067">ATP-binding</keyword>
<dbReference type="PANTHER" id="PTHR45626:SF17">
    <property type="entry name" value="HELICASE-LIKE TRANSCRIPTION FACTOR"/>
    <property type="match status" value="1"/>
</dbReference>
<dbReference type="EMBL" id="CP144053">
    <property type="protein sequence ID" value="WWD17138.1"/>
    <property type="molecule type" value="Genomic_DNA"/>
</dbReference>
<name>A0AAJ8MVF4_9TREE</name>
<dbReference type="GO" id="GO:0016787">
    <property type="term" value="F:hydrolase activity"/>
    <property type="evidence" value="ECO:0007669"/>
    <property type="project" value="UniProtKB-KW"/>
</dbReference>
<dbReference type="InterPro" id="IPR027417">
    <property type="entry name" value="P-loop_NTPase"/>
</dbReference>
<sequence>MDRHPLSLSSILELPPEDDYKPPTDVKPIQSAKIDELLRYIRIFPDDEKTLVFSQFTSFLDHVAAKFRVENIPFVCFDGRMNAKQRQQIITEFQTQPTPKIMLISLKSGAVGLNLTAASNVFLSAIEAQAIDRVHRAFEKSSKESTRAKKEARFEELKELLGFK</sequence>
<organism evidence="6 7">
    <name type="scientific">Kwoniella shandongensis</name>
    <dbReference type="NCBI Taxonomy" id="1734106"/>
    <lineage>
        <taxon>Eukaryota</taxon>
        <taxon>Fungi</taxon>
        <taxon>Dikarya</taxon>
        <taxon>Basidiomycota</taxon>
        <taxon>Agaricomycotina</taxon>
        <taxon>Tremellomycetes</taxon>
        <taxon>Tremellales</taxon>
        <taxon>Cryptococcaceae</taxon>
        <taxon>Kwoniella</taxon>
    </lineage>
</organism>
<dbReference type="GO" id="GO:0005524">
    <property type="term" value="F:ATP binding"/>
    <property type="evidence" value="ECO:0007669"/>
    <property type="project" value="UniProtKB-KW"/>
</dbReference>
<dbReference type="PROSITE" id="PS51194">
    <property type="entry name" value="HELICASE_CTER"/>
    <property type="match status" value="1"/>
</dbReference>
<dbReference type="CDD" id="cd18793">
    <property type="entry name" value="SF2_C_SNF"/>
    <property type="match status" value="1"/>
</dbReference>
<dbReference type="GO" id="GO:0004386">
    <property type="term" value="F:helicase activity"/>
    <property type="evidence" value="ECO:0007669"/>
    <property type="project" value="UniProtKB-KW"/>
</dbReference>
<reference evidence="6" key="2">
    <citation type="submission" date="2024-01" db="EMBL/GenBank/DDBJ databases">
        <title>Comparative genomics of Cryptococcus and Kwoniella reveals pathogenesis evolution and contrasting modes of karyotype evolution via chromosome fusion or intercentromeric recombination.</title>
        <authorList>
            <person name="Coelho M.A."/>
            <person name="David-Palma M."/>
            <person name="Shea T."/>
            <person name="Bowers K."/>
            <person name="McGinley-Smith S."/>
            <person name="Mohammad A.W."/>
            <person name="Gnirke A."/>
            <person name="Yurkov A.M."/>
            <person name="Nowrousian M."/>
            <person name="Sun S."/>
            <person name="Cuomo C.A."/>
            <person name="Heitman J."/>
        </authorList>
    </citation>
    <scope>NUCLEOTIDE SEQUENCE</scope>
    <source>
        <strain evidence="6">CBS 12478</strain>
    </source>
</reference>
<reference evidence="6" key="1">
    <citation type="submission" date="2017-08" db="EMBL/GenBank/DDBJ databases">
        <authorList>
            <person name="Cuomo C."/>
            <person name="Billmyre B."/>
            <person name="Heitman J."/>
        </authorList>
    </citation>
    <scope>NUCLEOTIDE SEQUENCE</scope>
    <source>
        <strain evidence="6">CBS 12478</strain>
    </source>
</reference>
<dbReference type="SMART" id="SM00490">
    <property type="entry name" value="HELICc"/>
    <property type="match status" value="1"/>
</dbReference>
<evidence type="ECO:0000256" key="3">
    <source>
        <dbReference type="ARBA" id="ARBA00022806"/>
    </source>
</evidence>
<proteinExistence type="predicted"/>
<accession>A0AAJ8MVF4</accession>
<evidence type="ECO:0000256" key="1">
    <source>
        <dbReference type="ARBA" id="ARBA00022741"/>
    </source>
</evidence>
<dbReference type="InterPro" id="IPR001650">
    <property type="entry name" value="Helicase_C-like"/>
</dbReference>
<dbReference type="Pfam" id="PF00271">
    <property type="entry name" value="Helicase_C"/>
    <property type="match status" value="1"/>
</dbReference>
<keyword evidence="7" id="KW-1185">Reference proteome</keyword>
<evidence type="ECO:0000256" key="4">
    <source>
        <dbReference type="ARBA" id="ARBA00022840"/>
    </source>
</evidence>
<dbReference type="Proteomes" id="UP000322225">
    <property type="component" value="Chromosome 3"/>
</dbReference>
<protein>
    <recommendedName>
        <fullName evidence="5">Helicase C-terminal domain-containing protein</fullName>
    </recommendedName>
</protein>
<dbReference type="GO" id="GO:0006281">
    <property type="term" value="P:DNA repair"/>
    <property type="evidence" value="ECO:0007669"/>
    <property type="project" value="TreeGrafter"/>
</dbReference>
<dbReference type="KEGG" id="ksn:90829910"/>
<gene>
    <name evidence="6" type="ORF">CI109_101575</name>
</gene>
<keyword evidence="1" id="KW-0547">Nucleotide-binding</keyword>
<dbReference type="InterPro" id="IPR049730">
    <property type="entry name" value="SNF2/RAD54-like_C"/>
</dbReference>
<evidence type="ECO:0000313" key="7">
    <source>
        <dbReference type="Proteomes" id="UP000322225"/>
    </source>
</evidence>
<keyword evidence="3" id="KW-0347">Helicase</keyword>
<dbReference type="PANTHER" id="PTHR45626">
    <property type="entry name" value="TRANSCRIPTION TERMINATION FACTOR 2-RELATED"/>
    <property type="match status" value="1"/>
</dbReference>
<evidence type="ECO:0000256" key="2">
    <source>
        <dbReference type="ARBA" id="ARBA00022801"/>
    </source>
</evidence>
<dbReference type="InterPro" id="IPR050628">
    <property type="entry name" value="SNF2_RAD54_helicase_TF"/>
</dbReference>
<dbReference type="SUPFAM" id="SSF52540">
    <property type="entry name" value="P-loop containing nucleoside triphosphate hydrolases"/>
    <property type="match status" value="1"/>
</dbReference>
<dbReference type="AlphaFoldDB" id="A0AAJ8MVF4"/>
<dbReference type="Gene3D" id="3.40.50.300">
    <property type="entry name" value="P-loop containing nucleotide triphosphate hydrolases"/>
    <property type="match status" value="1"/>
</dbReference>
<keyword evidence="2" id="KW-0378">Hydrolase</keyword>